<dbReference type="eggNOG" id="ENOG50332UW">
    <property type="taxonomic scope" value="Bacteria"/>
</dbReference>
<feature type="transmembrane region" description="Helical" evidence="1">
    <location>
        <begin position="39"/>
        <end position="57"/>
    </location>
</feature>
<keyword evidence="3" id="KW-1185">Reference proteome</keyword>
<dbReference type="Pfam" id="PF20226">
    <property type="entry name" value="DUF6585"/>
    <property type="match status" value="1"/>
</dbReference>
<proteinExistence type="predicted"/>
<protein>
    <submittedName>
        <fullName evidence="2">Uncharacterized protein</fullName>
    </submittedName>
</protein>
<dbReference type="HOGENOM" id="CLU_089622_0_0_11"/>
<organism evidence="2 3">
    <name type="scientific">Nocardia nova SH22a</name>
    <dbReference type="NCBI Taxonomy" id="1415166"/>
    <lineage>
        <taxon>Bacteria</taxon>
        <taxon>Bacillati</taxon>
        <taxon>Actinomycetota</taxon>
        <taxon>Actinomycetes</taxon>
        <taxon>Mycobacteriales</taxon>
        <taxon>Nocardiaceae</taxon>
        <taxon>Nocardia</taxon>
    </lineage>
</organism>
<dbReference type="KEGG" id="nno:NONO_c09170"/>
<name>W5T9A0_9NOCA</name>
<evidence type="ECO:0000313" key="2">
    <source>
        <dbReference type="EMBL" id="AHH15724.1"/>
    </source>
</evidence>
<dbReference type="InterPro" id="IPR046492">
    <property type="entry name" value="DUF6585"/>
</dbReference>
<evidence type="ECO:0000256" key="1">
    <source>
        <dbReference type="SAM" id="Phobius"/>
    </source>
</evidence>
<keyword evidence="1" id="KW-0812">Transmembrane</keyword>
<dbReference type="STRING" id="1415166.NONO_c09170"/>
<keyword evidence="1" id="KW-0472">Membrane</keyword>
<feature type="transmembrane region" description="Helical" evidence="1">
    <location>
        <begin position="63"/>
        <end position="80"/>
    </location>
</feature>
<dbReference type="Proteomes" id="UP000019150">
    <property type="component" value="Chromosome"/>
</dbReference>
<accession>W5T9A0</accession>
<keyword evidence="1" id="KW-1133">Transmembrane helix</keyword>
<gene>
    <name evidence="2" type="ORF">NONO_c09170</name>
</gene>
<dbReference type="EMBL" id="CP006850">
    <property type="protein sequence ID" value="AHH15724.1"/>
    <property type="molecule type" value="Genomic_DNA"/>
</dbReference>
<sequence length="262" mass="28725">MANQDDPAVSAAVADAAARTGLGRHRITYYPIPPANGGYIVLMVLAIAGVIGAVISFAVKQPVVGILCCVLPIVLVPMMIRSRSYWSKYDGARLDLFDAGLVMVRPERLWVARYDSTTVYQDIVTHVRTNGPRYTTYVYTFTDIAGVNFVIGQGISGPKEWGLAIQRAVAEAQTPQALAALQAGNRLVFGELWMTWHEVGSTRNSAPWTQVNQVSIQDGRLSVDVAGRWFALTSALVRDIPNFLVFKALAEHMRRVHGSLPR</sequence>
<evidence type="ECO:0000313" key="3">
    <source>
        <dbReference type="Proteomes" id="UP000019150"/>
    </source>
</evidence>
<dbReference type="RefSeq" id="WP_025347245.1">
    <property type="nucleotide sequence ID" value="NZ_CP006850.1"/>
</dbReference>
<dbReference type="AlphaFoldDB" id="W5T9A0"/>
<reference evidence="2 3" key="1">
    <citation type="journal article" date="2014" name="Appl. Environ. Microbiol.">
        <title>Insights into the Microbial Degradation of Rubber and Gutta-Percha by Analysis of the Complete Genome of Nocardia nova SH22a.</title>
        <authorList>
            <person name="Luo Q."/>
            <person name="Hiessl S."/>
            <person name="Poehlein A."/>
            <person name="Daniel R."/>
            <person name="Steinbuchel A."/>
        </authorList>
    </citation>
    <scope>NUCLEOTIDE SEQUENCE [LARGE SCALE GENOMIC DNA]</scope>
    <source>
        <strain evidence="2">SH22a</strain>
    </source>
</reference>
<dbReference type="OrthoDB" id="4523591at2"/>
<dbReference type="PATRIC" id="fig|1415166.3.peg.929"/>